<organism evidence="10 11">
    <name type="scientific">Piscirickettsia salmonis</name>
    <dbReference type="NCBI Taxonomy" id="1238"/>
    <lineage>
        <taxon>Bacteria</taxon>
        <taxon>Pseudomonadati</taxon>
        <taxon>Pseudomonadota</taxon>
        <taxon>Gammaproteobacteria</taxon>
        <taxon>Thiotrichales</taxon>
        <taxon>Piscirickettsiaceae</taxon>
        <taxon>Piscirickettsia</taxon>
    </lineage>
</organism>
<dbReference type="GO" id="GO:0160237">
    <property type="term" value="F:D-Ala-D-Ala dipeptidase activity"/>
    <property type="evidence" value="ECO:0007669"/>
    <property type="project" value="UniProtKB-EC"/>
</dbReference>
<name>A0A1L6TEH6_PISSA</name>
<keyword evidence="2 9" id="KW-0645">Protease</keyword>
<dbReference type="OrthoDB" id="9801430at2"/>
<dbReference type="HAMAP" id="MF_01924">
    <property type="entry name" value="A_A_dipeptidase"/>
    <property type="match status" value="1"/>
</dbReference>
<dbReference type="RefSeq" id="WP_017375804.1">
    <property type="nucleotide sequence ID" value="NZ_CP012508.1"/>
</dbReference>
<dbReference type="GO" id="GO:0008237">
    <property type="term" value="F:metallopeptidase activity"/>
    <property type="evidence" value="ECO:0007669"/>
    <property type="project" value="UniProtKB-KW"/>
</dbReference>
<evidence type="ECO:0000256" key="1">
    <source>
        <dbReference type="ARBA" id="ARBA00001362"/>
    </source>
</evidence>
<gene>
    <name evidence="9" type="primary">ddpX</name>
    <name evidence="10" type="ORF">KU39_2626</name>
</gene>
<evidence type="ECO:0000313" key="11">
    <source>
        <dbReference type="Proteomes" id="UP000029558"/>
    </source>
</evidence>
<protein>
    <recommendedName>
        <fullName evidence="9">D-alanyl-D-alanine dipeptidase</fullName>
        <shortName evidence="9">D-Ala-D-Ala dipeptidase</shortName>
        <ecNumber evidence="9">3.4.13.22</ecNumber>
    </recommendedName>
</protein>
<accession>A0A1L6TEH6</accession>
<keyword evidence="8" id="KW-0961">Cell wall biogenesis/degradation</keyword>
<comment type="function">
    <text evidence="9">Catalyzes hydrolysis of the D-alanyl-D-alanine dipeptide.</text>
</comment>
<comment type="catalytic activity">
    <reaction evidence="1 9">
        <text>D-alanyl-D-alanine + H2O = 2 D-alanine</text>
        <dbReference type="Rhea" id="RHEA:20661"/>
        <dbReference type="ChEBI" id="CHEBI:15377"/>
        <dbReference type="ChEBI" id="CHEBI:57416"/>
        <dbReference type="ChEBI" id="CHEBI:57822"/>
        <dbReference type="EC" id="3.4.13.22"/>
    </reaction>
</comment>
<keyword evidence="3 9" id="KW-0479">Metal-binding</keyword>
<dbReference type="AlphaFoldDB" id="A0A1L6TEH6"/>
<evidence type="ECO:0000256" key="9">
    <source>
        <dbReference type="HAMAP-Rule" id="MF_01924"/>
    </source>
</evidence>
<evidence type="ECO:0000256" key="2">
    <source>
        <dbReference type="ARBA" id="ARBA00022670"/>
    </source>
</evidence>
<dbReference type="GO" id="GO:0071555">
    <property type="term" value="P:cell wall organization"/>
    <property type="evidence" value="ECO:0007669"/>
    <property type="project" value="UniProtKB-KW"/>
</dbReference>
<evidence type="ECO:0000256" key="4">
    <source>
        <dbReference type="ARBA" id="ARBA00022801"/>
    </source>
</evidence>
<dbReference type="Pfam" id="PF01427">
    <property type="entry name" value="Peptidase_M15"/>
    <property type="match status" value="1"/>
</dbReference>
<keyword evidence="7 9" id="KW-0482">Metalloprotease</keyword>
<dbReference type="CDD" id="cd14843">
    <property type="entry name" value="D-Ala-D-Ala_dipeptidase_like"/>
    <property type="match status" value="1"/>
</dbReference>
<dbReference type="EC" id="3.4.13.22" evidence="9"/>
<feature type="active site" description="Proton donor/acceptor" evidence="9">
    <location>
        <position position="212"/>
    </location>
</feature>
<evidence type="ECO:0000256" key="3">
    <source>
        <dbReference type="ARBA" id="ARBA00022723"/>
    </source>
</evidence>
<feature type="binding site" evidence="9">
    <location>
        <position position="142"/>
    </location>
    <ligand>
        <name>Zn(2+)</name>
        <dbReference type="ChEBI" id="CHEBI:29105"/>
        <note>catalytic</note>
    </ligand>
</feature>
<evidence type="ECO:0000256" key="8">
    <source>
        <dbReference type="ARBA" id="ARBA00023316"/>
    </source>
</evidence>
<reference evidence="10 11" key="1">
    <citation type="journal article" date="2014" name="Genome Announc.">
        <title>Comparative Genome Analysis of Two Isolates of the Fish Pathogen Piscirickettsia salmonis from Different Hosts Reveals Major Differences in Virulence-Associated Secretion Systems.</title>
        <authorList>
            <person name="Bohle H."/>
            <person name="Henriquez P."/>
            <person name="Grothusen H."/>
            <person name="Navas E."/>
            <person name="Sandoval A."/>
            <person name="Bustamante F."/>
            <person name="Bustos P."/>
            <person name="Mancilla M."/>
        </authorList>
    </citation>
    <scope>NUCLEOTIDE SEQUENCE [LARGE SCALE GENOMIC DNA]</scope>
    <source>
        <strain evidence="11">B1-32597</strain>
    </source>
</reference>
<dbReference type="InterPro" id="IPR009045">
    <property type="entry name" value="Zn_M74/Hedgehog-like"/>
</dbReference>
<keyword evidence="5 9" id="KW-0862">Zinc</keyword>
<dbReference type="SUPFAM" id="SSF55166">
    <property type="entry name" value="Hedgehog/DD-peptidase"/>
    <property type="match status" value="1"/>
</dbReference>
<dbReference type="InterPro" id="IPR000755">
    <property type="entry name" value="A_A_dipeptidase"/>
</dbReference>
<dbReference type="EMBL" id="CP012508">
    <property type="protein sequence ID" value="ALB23802.1"/>
    <property type="molecule type" value="Genomic_DNA"/>
</dbReference>
<dbReference type="PANTHER" id="PTHR43126">
    <property type="entry name" value="D-ALANYL-D-ALANINE DIPEPTIDASE"/>
    <property type="match status" value="1"/>
</dbReference>
<feature type="binding site" evidence="9">
    <location>
        <position position="135"/>
    </location>
    <ligand>
        <name>Zn(2+)</name>
        <dbReference type="ChEBI" id="CHEBI:29105"/>
        <note>catalytic</note>
    </ligand>
</feature>
<evidence type="ECO:0000256" key="6">
    <source>
        <dbReference type="ARBA" id="ARBA00022997"/>
    </source>
</evidence>
<evidence type="ECO:0000256" key="7">
    <source>
        <dbReference type="ARBA" id="ARBA00023049"/>
    </source>
</evidence>
<evidence type="ECO:0000313" key="10">
    <source>
        <dbReference type="EMBL" id="ALB23802.1"/>
    </source>
</evidence>
<sequence length="241" mass="28148">MLTDLPICHNYKTVDKQALNELQQQVACVELKPSSRIICLNEYYQQKLPGALSVMYTRQSVYLKLLAVLENLAPHFAFTIFDAYRSVACQKTLFEQIYRELCQMHPGRSKEWLEIEVRKYVSHPHEPSRFAVPPHNSGGAIDLTLMDLRTKTVLDFGTEFDNTTMLSQTDYFERDYSANLGISCERWLLIRQNRRLLFNAMKQEGFTNFVSEWWHYDLGDCLWADAVGSSWFYDSMEVEVN</sequence>
<dbReference type="GO" id="GO:0006508">
    <property type="term" value="P:proteolysis"/>
    <property type="evidence" value="ECO:0007669"/>
    <property type="project" value="UniProtKB-KW"/>
</dbReference>
<keyword evidence="6 9" id="KW-0224">Dipeptidase</keyword>
<feature type="site" description="Transition state stabilizer" evidence="9">
    <location>
        <position position="85"/>
    </location>
</feature>
<dbReference type="GO" id="GO:0008270">
    <property type="term" value="F:zinc ion binding"/>
    <property type="evidence" value="ECO:0007669"/>
    <property type="project" value="UniProtKB-UniRule"/>
</dbReference>
<dbReference type="Proteomes" id="UP000029558">
    <property type="component" value="Chromosome"/>
</dbReference>
<dbReference type="PANTHER" id="PTHR43126:SF2">
    <property type="entry name" value="D-ALANYL-D-ALANINE DIPEPTIDASE"/>
    <property type="match status" value="1"/>
</dbReference>
<feature type="binding site" evidence="9">
    <location>
        <position position="215"/>
    </location>
    <ligand>
        <name>Zn(2+)</name>
        <dbReference type="ChEBI" id="CHEBI:29105"/>
        <note>catalytic</note>
    </ligand>
</feature>
<evidence type="ECO:0000256" key="5">
    <source>
        <dbReference type="ARBA" id="ARBA00022833"/>
    </source>
</evidence>
<proteinExistence type="inferred from homology"/>
<keyword evidence="4 9" id="KW-0378">Hydrolase</keyword>
<comment type="similarity">
    <text evidence="9">Belongs to the peptidase M15D family.</text>
</comment>
<comment type="cofactor">
    <cofactor evidence="9">
        <name>Zn(2+)</name>
        <dbReference type="ChEBI" id="CHEBI:29105"/>
    </cofactor>
    <text evidence="9">Binds 1 zinc ion per subunit.</text>
</comment>
<dbReference type="Gene3D" id="3.30.1380.10">
    <property type="match status" value="1"/>
</dbReference>